<reference evidence="2" key="1">
    <citation type="journal article" date="2014" name="Int. J. Syst. Evol. Microbiol.">
        <title>Complete genome sequence of Corynebacterium casei LMG S-19264T (=DSM 44701T), isolated from a smear-ripened cheese.</title>
        <authorList>
            <consortium name="US DOE Joint Genome Institute (JGI-PGF)"/>
            <person name="Walter F."/>
            <person name="Albersmeier A."/>
            <person name="Kalinowski J."/>
            <person name="Ruckert C."/>
        </authorList>
    </citation>
    <scope>NUCLEOTIDE SEQUENCE</scope>
    <source>
        <strain evidence="2">KCTC 32422</strain>
    </source>
</reference>
<keyword evidence="3" id="KW-1185">Reference proteome</keyword>
<accession>A0A918RFS8</accession>
<comment type="caution">
    <text evidence="2">The sequence shown here is derived from an EMBL/GenBank/DDBJ whole genome shotgun (WGS) entry which is preliminary data.</text>
</comment>
<gene>
    <name evidence="2" type="ORF">GCM10011617_11570</name>
</gene>
<dbReference type="Proteomes" id="UP000634139">
    <property type="component" value="Unassembled WGS sequence"/>
</dbReference>
<dbReference type="GO" id="GO:0003676">
    <property type="term" value="F:nucleic acid binding"/>
    <property type="evidence" value="ECO:0007669"/>
    <property type="project" value="InterPro"/>
</dbReference>
<dbReference type="InterPro" id="IPR025364">
    <property type="entry name" value="DUF4268"/>
</dbReference>
<name>A0A918RFS8_9SPHN</name>
<dbReference type="EMBL" id="BMZD01000002">
    <property type="protein sequence ID" value="GGZ93409.1"/>
    <property type="molecule type" value="Genomic_DNA"/>
</dbReference>
<sequence>MAIGKLERVPLREVWAHEAYDFTAWLEQNIDVVNEALDLEIVNVDREQAAGKFSIDLVGEDASGRKLIIENQLEKSDHDHLGKLITYLTAMQAKAAIWIVREPRPEHVAAIGWLNQALDADFYMVKVEAVRIAGSPAAPLLTLIAGPSEEAKEVGMARKEFAERYAIRNRWWTDLIERSKPKSRLHAHITPGDYSWIGVSSGFRGLNLNYSVKQDSRTAELYIDRGKGCEDENKALFDQLESHKPEIEAAFGGPLRWEGLEGKRACRISMTLTDGGYRSSDELWPALQDSQIDAMIRLEKALKPFILRLKGER</sequence>
<proteinExistence type="predicted"/>
<feature type="domain" description="DUF4268" evidence="1">
    <location>
        <begin position="167"/>
        <end position="305"/>
    </location>
</feature>
<evidence type="ECO:0000313" key="3">
    <source>
        <dbReference type="Proteomes" id="UP000634139"/>
    </source>
</evidence>
<dbReference type="Gene3D" id="3.40.1350.10">
    <property type="match status" value="1"/>
</dbReference>
<organism evidence="2 3">
    <name type="scientific">Novosphingobium arvoryzae</name>
    <dbReference type="NCBI Taxonomy" id="1256514"/>
    <lineage>
        <taxon>Bacteria</taxon>
        <taxon>Pseudomonadati</taxon>
        <taxon>Pseudomonadota</taxon>
        <taxon>Alphaproteobacteria</taxon>
        <taxon>Sphingomonadales</taxon>
        <taxon>Sphingomonadaceae</taxon>
        <taxon>Novosphingobium</taxon>
    </lineage>
</organism>
<reference evidence="2" key="2">
    <citation type="submission" date="2020-09" db="EMBL/GenBank/DDBJ databases">
        <authorList>
            <person name="Sun Q."/>
            <person name="Kim S."/>
        </authorList>
    </citation>
    <scope>NUCLEOTIDE SEQUENCE</scope>
    <source>
        <strain evidence="2">KCTC 32422</strain>
    </source>
</reference>
<evidence type="ECO:0000313" key="2">
    <source>
        <dbReference type="EMBL" id="GGZ93409.1"/>
    </source>
</evidence>
<dbReference type="Pfam" id="PF14088">
    <property type="entry name" value="DUF4268"/>
    <property type="match status" value="1"/>
</dbReference>
<dbReference type="RefSeq" id="WP_189539472.1">
    <property type="nucleotide sequence ID" value="NZ_BMZD01000002.1"/>
</dbReference>
<protein>
    <recommendedName>
        <fullName evidence="1">DUF4268 domain-containing protein</fullName>
    </recommendedName>
</protein>
<dbReference type="AlphaFoldDB" id="A0A918RFS8"/>
<evidence type="ECO:0000259" key="1">
    <source>
        <dbReference type="Pfam" id="PF14088"/>
    </source>
</evidence>
<dbReference type="InterPro" id="IPR011856">
    <property type="entry name" value="tRNA_endonuc-like_dom_sf"/>
</dbReference>